<reference evidence="1" key="1">
    <citation type="journal article" date="2020" name="Stud. Mycol.">
        <title>101 Dothideomycetes genomes: a test case for predicting lifestyles and emergence of pathogens.</title>
        <authorList>
            <person name="Haridas S."/>
            <person name="Albert R."/>
            <person name="Binder M."/>
            <person name="Bloem J."/>
            <person name="Labutti K."/>
            <person name="Salamov A."/>
            <person name="Andreopoulos B."/>
            <person name="Baker S."/>
            <person name="Barry K."/>
            <person name="Bills G."/>
            <person name="Bluhm B."/>
            <person name="Cannon C."/>
            <person name="Castanera R."/>
            <person name="Culley D."/>
            <person name="Daum C."/>
            <person name="Ezra D."/>
            <person name="Gonzalez J."/>
            <person name="Henrissat B."/>
            <person name="Kuo A."/>
            <person name="Liang C."/>
            <person name="Lipzen A."/>
            <person name="Lutzoni F."/>
            <person name="Magnuson J."/>
            <person name="Mondo S."/>
            <person name="Nolan M."/>
            <person name="Ohm R."/>
            <person name="Pangilinan J."/>
            <person name="Park H.-J."/>
            <person name="Ramirez L."/>
            <person name="Alfaro M."/>
            <person name="Sun H."/>
            <person name="Tritt A."/>
            <person name="Yoshinaga Y."/>
            <person name="Zwiers L.-H."/>
            <person name="Turgeon B."/>
            <person name="Goodwin S."/>
            <person name="Spatafora J."/>
            <person name="Crous P."/>
            <person name="Grigoriev I."/>
        </authorList>
    </citation>
    <scope>NUCLEOTIDE SEQUENCE</scope>
    <source>
        <strain evidence="1">CBS 161.51</strain>
    </source>
</reference>
<dbReference type="Proteomes" id="UP000800038">
    <property type="component" value="Unassembled WGS sequence"/>
</dbReference>
<feature type="non-terminal residue" evidence="1">
    <location>
        <position position="67"/>
    </location>
</feature>
<proteinExistence type="predicted"/>
<gene>
    <name evidence="1" type="ORF">EJ02DRAFT_314636</name>
</gene>
<keyword evidence="2" id="KW-1185">Reference proteome</keyword>
<dbReference type="AlphaFoldDB" id="A0A6A5S6W5"/>
<organism evidence="1 2">
    <name type="scientific">Clathrospora elynae</name>
    <dbReference type="NCBI Taxonomy" id="706981"/>
    <lineage>
        <taxon>Eukaryota</taxon>
        <taxon>Fungi</taxon>
        <taxon>Dikarya</taxon>
        <taxon>Ascomycota</taxon>
        <taxon>Pezizomycotina</taxon>
        <taxon>Dothideomycetes</taxon>
        <taxon>Pleosporomycetidae</taxon>
        <taxon>Pleosporales</taxon>
        <taxon>Diademaceae</taxon>
        <taxon>Clathrospora</taxon>
    </lineage>
</organism>
<evidence type="ECO:0000313" key="2">
    <source>
        <dbReference type="Proteomes" id="UP000800038"/>
    </source>
</evidence>
<protein>
    <submittedName>
        <fullName evidence="1">Uncharacterized protein</fullName>
    </submittedName>
</protein>
<accession>A0A6A5S6W5</accession>
<dbReference type="EMBL" id="ML976247">
    <property type="protein sequence ID" value="KAF1935653.1"/>
    <property type="molecule type" value="Genomic_DNA"/>
</dbReference>
<feature type="non-terminal residue" evidence="1">
    <location>
        <position position="1"/>
    </location>
</feature>
<sequence length="67" mass="7785">LPRDLYNAVANQSTATLQFQKVIRRFKEEGLNEACLAWSDFFKLCCADFTSTQKFTDTFNAKLNWLD</sequence>
<name>A0A6A5S6W5_9PLEO</name>
<evidence type="ECO:0000313" key="1">
    <source>
        <dbReference type="EMBL" id="KAF1935653.1"/>
    </source>
</evidence>